<feature type="transmembrane region" description="Helical" evidence="2">
    <location>
        <begin position="72"/>
        <end position="92"/>
    </location>
</feature>
<feature type="region of interest" description="Disordered" evidence="1">
    <location>
        <begin position="1"/>
        <end position="32"/>
    </location>
</feature>
<reference evidence="3 4" key="1">
    <citation type="submission" date="2020-08" db="EMBL/GenBank/DDBJ databases">
        <title>Whole genome shotgun sequence of Actinocatenispora thailandica NBRC 105041.</title>
        <authorList>
            <person name="Komaki H."/>
            <person name="Tamura T."/>
        </authorList>
    </citation>
    <scope>NUCLEOTIDE SEQUENCE [LARGE SCALE GENOMIC DNA]</scope>
    <source>
        <strain evidence="3 4">NBRC 105041</strain>
    </source>
</reference>
<feature type="compositionally biased region" description="Low complexity" evidence="1">
    <location>
        <begin position="11"/>
        <end position="26"/>
    </location>
</feature>
<organism evidence="3 4">
    <name type="scientific">Actinocatenispora thailandica</name>
    <dbReference type="NCBI Taxonomy" id="227318"/>
    <lineage>
        <taxon>Bacteria</taxon>
        <taxon>Bacillati</taxon>
        <taxon>Actinomycetota</taxon>
        <taxon>Actinomycetes</taxon>
        <taxon>Micromonosporales</taxon>
        <taxon>Micromonosporaceae</taxon>
        <taxon>Actinocatenispora</taxon>
    </lineage>
</organism>
<dbReference type="RefSeq" id="WP_203962530.1">
    <property type="nucleotide sequence ID" value="NZ_AP023355.1"/>
</dbReference>
<keyword evidence="2" id="KW-0812">Transmembrane</keyword>
<dbReference type="KEGG" id="atl:Athai_36210"/>
<accession>A0A7R7DQS0</accession>
<evidence type="ECO:0000313" key="4">
    <source>
        <dbReference type="Proteomes" id="UP000611640"/>
    </source>
</evidence>
<evidence type="ECO:0000313" key="3">
    <source>
        <dbReference type="EMBL" id="BCJ36118.1"/>
    </source>
</evidence>
<gene>
    <name evidence="3" type="ORF">Athai_36210</name>
</gene>
<proteinExistence type="predicted"/>
<protein>
    <submittedName>
        <fullName evidence="3">Uncharacterized protein</fullName>
    </submittedName>
</protein>
<keyword evidence="2" id="KW-0472">Membrane</keyword>
<dbReference type="Proteomes" id="UP000611640">
    <property type="component" value="Chromosome"/>
</dbReference>
<sequence length="95" mass="9489">MRLLLDRRATVARAPTPEPPAAGELLPPAPRRALDDGGTNRRFRLAAGCLVVGAIAVLGAVLIGMLGGAVGAAPTLAGVAVSAFGAVVKLSAPRR</sequence>
<name>A0A7R7DQS0_9ACTN</name>
<dbReference type="EMBL" id="AP023355">
    <property type="protein sequence ID" value="BCJ36118.1"/>
    <property type="molecule type" value="Genomic_DNA"/>
</dbReference>
<keyword evidence="4" id="KW-1185">Reference proteome</keyword>
<evidence type="ECO:0000256" key="2">
    <source>
        <dbReference type="SAM" id="Phobius"/>
    </source>
</evidence>
<dbReference type="AlphaFoldDB" id="A0A7R7DQS0"/>
<feature type="transmembrane region" description="Helical" evidence="2">
    <location>
        <begin position="45"/>
        <end position="66"/>
    </location>
</feature>
<keyword evidence="2" id="KW-1133">Transmembrane helix</keyword>
<evidence type="ECO:0000256" key="1">
    <source>
        <dbReference type="SAM" id="MobiDB-lite"/>
    </source>
</evidence>